<evidence type="ECO:0000256" key="3">
    <source>
        <dbReference type="SAM" id="MobiDB-lite"/>
    </source>
</evidence>
<dbReference type="InterPro" id="IPR000504">
    <property type="entry name" value="RRM_dom"/>
</dbReference>
<protein>
    <recommendedName>
        <fullName evidence="4">RRM domain-containing protein</fullName>
    </recommendedName>
</protein>
<accession>A0AAD5K2T1</accession>
<evidence type="ECO:0000313" key="5">
    <source>
        <dbReference type="EMBL" id="KAI9266644.1"/>
    </source>
</evidence>
<dbReference type="GO" id="GO:0097157">
    <property type="term" value="F:pre-mRNA intronic binding"/>
    <property type="evidence" value="ECO:0007669"/>
    <property type="project" value="TreeGrafter"/>
</dbReference>
<dbReference type="GO" id="GO:0030626">
    <property type="term" value="F:U12 snRNA binding"/>
    <property type="evidence" value="ECO:0007669"/>
    <property type="project" value="TreeGrafter"/>
</dbReference>
<reference evidence="5" key="1">
    <citation type="journal article" date="2022" name="IScience">
        <title>Evolution of zygomycete secretomes and the origins of terrestrial fungal ecologies.</title>
        <authorList>
            <person name="Chang Y."/>
            <person name="Wang Y."/>
            <person name="Mondo S."/>
            <person name="Ahrendt S."/>
            <person name="Andreopoulos W."/>
            <person name="Barry K."/>
            <person name="Beard J."/>
            <person name="Benny G.L."/>
            <person name="Blankenship S."/>
            <person name="Bonito G."/>
            <person name="Cuomo C."/>
            <person name="Desiro A."/>
            <person name="Gervers K.A."/>
            <person name="Hundley H."/>
            <person name="Kuo A."/>
            <person name="LaButti K."/>
            <person name="Lang B.F."/>
            <person name="Lipzen A."/>
            <person name="O'Donnell K."/>
            <person name="Pangilinan J."/>
            <person name="Reynolds N."/>
            <person name="Sandor L."/>
            <person name="Smith M.E."/>
            <person name="Tsang A."/>
            <person name="Grigoriev I.V."/>
            <person name="Stajich J.E."/>
            <person name="Spatafora J.W."/>
        </authorList>
    </citation>
    <scope>NUCLEOTIDE SEQUENCE</scope>
    <source>
        <strain evidence="5">RSA 2281</strain>
    </source>
</reference>
<sequence length="290" mass="32369">MNTDANTVRAEDTITTLVMKHVPRVIGGSHEKAFAYFRQYNAIDVRPMEGIAMRGTVFLDFANPIQAAEAYQRLQQLSQQSEDYKKVRVEYAKPDPKRSATREHTSSHIPPQQQQHLSSSPSSSTTAPLILPSHPPPSSINQGDPIAPHLGIHYPPNPDLRYRYPDPTPEILNNMMHAIASVPRLYVQTLHLMNKMNLPPPFGPVQNESIPTTVLSQKRKHNELVASDESELESDEEQKDKEIQKMETRSKILAAQEQKRATLLLQGKPSSRTGGGGGGMKKIMLGTKKK</sequence>
<evidence type="ECO:0000313" key="6">
    <source>
        <dbReference type="Proteomes" id="UP001209540"/>
    </source>
</evidence>
<gene>
    <name evidence="5" type="ORF">BDA99DRAFT_558698</name>
</gene>
<dbReference type="GO" id="GO:0000398">
    <property type="term" value="P:mRNA splicing, via spliceosome"/>
    <property type="evidence" value="ECO:0007669"/>
    <property type="project" value="TreeGrafter"/>
</dbReference>
<dbReference type="Proteomes" id="UP001209540">
    <property type="component" value="Unassembled WGS sequence"/>
</dbReference>
<feature type="region of interest" description="Disordered" evidence="3">
    <location>
        <begin position="93"/>
        <end position="152"/>
    </location>
</feature>
<feature type="region of interest" description="Disordered" evidence="3">
    <location>
        <begin position="216"/>
        <end position="244"/>
    </location>
</feature>
<feature type="compositionally biased region" description="Low complexity" evidence="3">
    <location>
        <begin position="107"/>
        <end position="132"/>
    </location>
</feature>
<feature type="region of interest" description="Disordered" evidence="3">
    <location>
        <begin position="262"/>
        <end position="290"/>
    </location>
</feature>
<dbReference type="GO" id="GO:0005689">
    <property type="term" value="C:U12-type spliceosomal complex"/>
    <property type="evidence" value="ECO:0007669"/>
    <property type="project" value="TreeGrafter"/>
</dbReference>
<dbReference type="InterPro" id="IPR012677">
    <property type="entry name" value="Nucleotide-bd_a/b_plait_sf"/>
</dbReference>
<dbReference type="AlphaFoldDB" id="A0AAD5K2T1"/>
<evidence type="ECO:0000256" key="1">
    <source>
        <dbReference type="ARBA" id="ARBA00022884"/>
    </source>
</evidence>
<evidence type="ECO:0000256" key="2">
    <source>
        <dbReference type="PROSITE-ProRule" id="PRU00176"/>
    </source>
</evidence>
<proteinExistence type="predicted"/>
<dbReference type="InterPro" id="IPR035979">
    <property type="entry name" value="RBD_domain_sf"/>
</dbReference>
<keyword evidence="1 2" id="KW-0694">RNA-binding</keyword>
<dbReference type="PANTHER" id="PTHR16105">
    <property type="entry name" value="RNA-BINDING REGION-CONTAINING PROTEIN 3"/>
    <property type="match status" value="1"/>
</dbReference>
<dbReference type="PROSITE" id="PS50102">
    <property type="entry name" value="RRM"/>
    <property type="match status" value="1"/>
</dbReference>
<name>A0AAD5K2T1_9FUNG</name>
<dbReference type="Gene3D" id="3.30.70.330">
    <property type="match status" value="1"/>
</dbReference>
<feature type="compositionally biased region" description="Basic and acidic residues" evidence="3">
    <location>
        <begin position="93"/>
        <end position="106"/>
    </location>
</feature>
<feature type="domain" description="RRM" evidence="4">
    <location>
        <begin position="15"/>
        <end position="94"/>
    </location>
</feature>
<keyword evidence="6" id="KW-1185">Reference proteome</keyword>
<comment type="caution">
    <text evidence="5">The sequence shown here is derived from an EMBL/GenBank/DDBJ whole genome shotgun (WGS) entry which is preliminary data.</text>
</comment>
<dbReference type="PANTHER" id="PTHR16105:SF0">
    <property type="entry name" value="RNA-BINDING REGION-CONTAINING PROTEIN 3"/>
    <property type="match status" value="1"/>
</dbReference>
<dbReference type="SUPFAM" id="SSF54928">
    <property type="entry name" value="RNA-binding domain, RBD"/>
    <property type="match status" value="1"/>
</dbReference>
<evidence type="ECO:0000259" key="4">
    <source>
        <dbReference type="PROSITE" id="PS50102"/>
    </source>
</evidence>
<dbReference type="InterPro" id="IPR045164">
    <property type="entry name" value="RBM41/RNPC3"/>
</dbReference>
<dbReference type="EMBL" id="JAIXMP010000010">
    <property type="protein sequence ID" value="KAI9266644.1"/>
    <property type="molecule type" value="Genomic_DNA"/>
</dbReference>
<feature type="compositionally biased region" description="Acidic residues" evidence="3">
    <location>
        <begin position="226"/>
        <end position="237"/>
    </location>
</feature>
<reference evidence="5" key="2">
    <citation type="submission" date="2023-02" db="EMBL/GenBank/DDBJ databases">
        <authorList>
            <consortium name="DOE Joint Genome Institute"/>
            <person name="Mondo S.J."/>
            <person name="Chang Y."/>
            <person name="Wang Y."/>
            <person name="Ahrendt S."/>
            <person name="Andreopoulos W."/>
            <person name="Barry K."/>
            <person name="Beard J."/>
            <person name="Benny G.L."/>
            <person name="Blankenship S."/>
            <person name="Bonito G."/>
            <person name="Cuomo C."/>
            <person name="Desiro A."/>
            <person name="Gervers K.A."/>
            <person name="Hundley H."/>
            <person name="Kuo A."/>
            <person name="LaButti K."/>
            <person name="Lang B.F."/>
            <person name="Lipzen A."/>
            <person name="O'Donnell K."/>
            <person name="Pangilinan J."/>
            <person name="Reynolds N."/>
            <person name="Sandor L."/>
            <person name="Smith M.W."/>
            <person name="Tsang A."/>
            <person name="Grigoriev I.V."/>
            <person name="Stajich J.E."/>
            <person name="Spatafora J.W."/>
        </authorList>
    </citation>
    <scope>NUCLEOTIDE SEQUENCE</scope>
    <source>
        <strain evidence="5">RSA 2281</strain>
    </source>
</reference>
<feature type="compositionally biased region" description="Low complexity" evidence="3">
    <location>
        <begin position="281"/>
        <end position="290"/>
    </location>
</feature>
<organism evidence="5 6">
    <name type="scientific">Phascolomyces articulosus</name>
    <dbReference type="NCBI Taxonomy" id="60185"/>
    <lineage>
        <taxon>Eukaryota</taxon>
        <taxon>Fungi</taxon>
        <taxon>Fungi incertae sedis</taxon>
        <taxon>Mucoromycota</taxon>
        <taxon>Mucoromycotina</taxon>
        <taxon>Mucoromycetes</taxon>
        <taxon>Mucorales</taxon>
        <taxon>Lichtheimiaceae</taxon>
        <taxon>Phascolomyces</taxon>
    </lineage>
</organism>